<dbReference type="InterPro" id="IPR010982">
    <property type="entry name" value="Lambda_DNA-bd_dom_sf"/>
</dbReference>
<name>A0AAJ5W9V7_9SPHI</name>
<dbReference type="Gene3D" id="1.10.260.40">
    <property type="entry name" value="lambda repressor-like DNA-binding domains"/>
    <property type="match status" value="1"/>
</dbReference>
<dbReference type="Proteomes" id="UP001214530">
    <property type="component" value="Chromosome"/>
</dbReference>
<dbReference type="EMBL" id="CP119313">
    <property type="protein sequence ID" value="WEK20405.1"/>
    <property type="molecule type" value="Genomic_DNA"/>
</dbReference>
<evidence type="ECO:0000313" key="2">
    <source>
        <dbReference type="EMBL" id="WEK20405.1"/>
    </source>
</evidence>
<dbReference type="GO" id="GO:0003677">
    <property type="term" value="F:DNA binding"/>
    <property type="evidence" value="ECO:0007669"/>
    <property type="project" value="InterPro"/>
</dbReference>
<feature type="domain" description="HTH cro/C1-type" evidence="1">
    <location>
        <begin position="17"/>
        <end position="73"/>
    </location>
</feature>
<dbReference type="PROSITE" id="PS50943">
    <property type="entry name" value="HTH_CROC1"/>
    <property type="match status" value="1"/>
</dbReference>
<evidence type="ECO:0000259" key="1">
    <source>
        <dbReference type="PROSITE" id="PS50943"/>
    </source>
</evidence>
<dbReference type="SUPFAM" id="SSF47413">
    <property type="entry name" value="lambda repressor-like DNA-binding domains"/>
    <property type="match status" value="1"/>
</dbReference>
<reference evidence="2" key="1">
    <citation type="submission" date="2023-03" db="EMBL/GenBank/DDBJ databases">
        <title>Andean soil-derived lignocellulolytic bacterial consortium as a source of novel taxa and putative plastic-active enzymes.</title>
        <authorList>
            <person name="Diaz-Garcia L."/>
            <person name="Chuvochina M."/>
            <person name="Feuerriegel G."/>
            <person name="Bunk B."/>
            <person name="Sproer C."/>
            <person name="Streit W.R."/>
            <person name="Rodriguez L.M."/>
            <person name="Overmann J."/>
            <person name="Jimenez D.J."/>
        </authorList>
    </citation>
    <scope>NUCLEOTIDE SEQUENCE</scope>
    <source>
        <strain evidence="2">MAG 3858</strain>
    </source>
</reference>
<dbReference type="AlphaFoldDB" id="A0AAJ5W9V7"/>
<evidence type="ECO:0000313" key="3">
    <source>
        <dbReference type="Proteomes" id="UP001214530"/>
    </source>
</evidence>
<protein>
    <submittedName>
        <fullName evidence="2">Helix-turn-helix transcriptional regulator</fullName>
    </submittedName>
</protein>
<sequence length="80" mass="9061">MKESLLTPIEQYIVDFVTKLRMDNGLNQADIGFVIGVGQSFVANIENPNKRAKYNVNHINKLADHFGLSPKDFMPEKALR</sequence>
<dbReference type="InterPro" id="IPR001387">
    <property type="entry name" value="Cro/C1-type_HTH"/>
</dbReference>
<dbReference type="CDD" id="cd00093">
    <property type="entry name" value="HTH_XRE"/>
    <property type="match status" value="1"/>
</dbReference>
<organism evidence="2 3">
    <name type="scientific">Candidatus Pedobacter colombiensis</name>
    <dbReference type="NCBI Taxonomy" id="3121371"/>
    <lineage>
        <taxon>Bacteria</taxon>
        <taxon>Pseudomonadati</taxon>
        <taxon>Bacteroidota</taxon>
        <taxon>Sphingobacteriia</taxon>
        <taxon>Sphingobacteriales</taxon>
        <taxon>Sphingobacteriaceae</taxon>
        <taxon>Pedobacter</taxon>
    </lineage>
</organism>
<proteinExistence type="predicted"/>
<gene>
    <name evidence="2" type="ORF">P0Y49_04540</name>
</gene>
<accession>A0AAJ5W9V7</accession>